<dbReference type="RefSeq" id="WP_013450061.1">
    <property type="nucleotide sequence ID" value="NC_014756.1"/>
</dbReference>
<keyword evidence="2" id="KW-0614">Plasmid</keyword>
<feature type="transmembrane region" description="Helical" evidence="1">
    <location>
        <begin position="38"/>
        <end position="58"/>
    </location>
</feature>
<accession>E4U437</accession>
<evidence type="ECO:0000313" key="3">
    <source>
        <dbReference type="Proteomes" id="UP000008721"/>
    </source>
</evidence>
<keyword evidence="1" id="KW-0812">Transmembrane</keyword>
<dbReference type="Proteomes" id="UP000008721">
    <property type="component" value="Plasmid pSULKU03"/>
</dbReference>
<reference evidence="2 3" key="1">
    <citation type="journal article" date="2012" name="Stand. Genomic Sci.">
        <title>Complete genome sequence of the sulfur compounds oxidizing chemolithoautotroph Sulfuricurvum kujiense type strain (YK-1(T)).</title>
        <authorList>
            <person name="Han C."/>
            <person name="Kotsyurbenko O."/>
            <person name="Chertkov O."/>
            <person name="Held B."/>
            <person name="Lapidus A."/>
            <person name="Nolan M."/>
            <person name="Lucas S."/>
            <person name="Hammon N."/>
            <person name="Deshpande S."/>
            <person name="Cheng J.F."/>
            <person name="Tapia R."/>
            <person name="Goodwin L.A."/>
            <person name="Pitluck S."/>
            <person name="Liolios K."/>
            <person name="Pagani I."/>
            <person name="Ivanova N."/>
            <person name="Mavromatis K."/>
            <person name="Mikhailova N."/>
            <person name="Pati A."/>
            <person name="Chen A."/>
            <person name="Palaniappan K."/>
            <person name="Land M."/>
            <person name="Hauser L."/>
            <person name="Chang Y.J."/>
            <person name="Jeffries C.D."/>
            <person name="Brambilla E.M."/>
            <person name="Rohde M."/>
            <person name="Spring S."/>
            <person name="Sikorski J."/>
            <person name="Goker M."/>
            <person name="Woyke T."/>
            <person name="Bristow J."/>
            <person name="Eisen J.A."/>
            <person name="Markowitz V."/>
            <person name="Hugenholtz P."/>
            <person name="Kyrpides N.C."/>
            <person name="Klenk H.P."/>
            <person name="Detter J.C."/>
        </authorList>
    </citation>
    <scope>NUCLEOTIDE SEQUENCE [LARGE SCALE GENOMIC DNA]</scope>
    <source>
        <strain evidence="3">ATCC BAA-921 / DSM 16994 / JCM 11577 / YK-1</strain>
    </source>
</reference>
<evidence type="ECO:0000313" key="2">
    <source>
        <dbReference type="EMBL" id="ADR35453.1"/>
    </source>
</evidence>
<dbReference type="EMBL" id="CP002358">
    <property type="protein sequence ID" value="ADR35453.1"/>
    <property type="molecule type" value="Genomic_DNA"/>
</dbReference>
<evidence type="ECO:0000256" key="1">
    <source>
        <dbReference type="SAM" id="Phobius"/>
    </source>
</evidence>
<keyword evidence="1" id="KW-1133">Transmembrane helix</keyword>
<geneLocation type="plasmid" evidence="2 3">
    <name>pSULKU03</name>
</geneLocation>
<organism evidence="2 3">
    <name type="scientific">Sulfuricurvum kujiense (strain ATCC BAA-921 / DSM 16994 / JCM 11577 / YK-1)</name>
    <dbReference type="NCBI Taxonomy" id="709032"/>
    <lineage>
        <taxon>Bacteria</taxon>
        <taxon>Pseudomonadati</taxon>
        <taxon>Campylobacterota</taxon>
        <taxon>Epsilonproteobacteria</taxon>
        <taxon>Campylobacterales</taxon>
        <taxon>Sulfurimonadaceae</taxon>
        <taxon>Sulfuricurvum</taxon>
    </lineage>
</organism>
<protein>
    <submittedName>
        <fullName evidence="2">Uncharacterized protein</fullName>
    </submittedName>
</protein>
<name>E4U437_SULKY</name>
<gene>
    <name evidence="2" type="ordered locus">Sulku_2805</name>
</gene>
<keyword evidence="1" id="KW-0472">Membrane</keyword>
<dbReference type="AlphaFoldDB" id="E4U437"/>
<sequence length="120" mass="13612">MSKRMSKFLTYWTLLVLVQIYGLAIYQYGQTYGFDDQINPTTIIAATLAIIGLLGLVGRYLNNKDMKRGYCESGITQEQIDAYQKSKNVGHLMEDGSKVSAIKDAKFGKHDYENDDDTKR</sequence>
<proteinExistence type="predicted"/>
<dbReference type="HOGENOM" id="CLU_2095627_0_0_7"/>
<dbReference type="KEGG" id="sku:Sulku_2805"/>
<keyword evidence="3" id="KW-1185">Reference proteome</keyword>